<evidence type="ECO:0000313" key="2">
    <source>
        <dbReference type="Proteomes" id="UP000308600"/>
    </source>
</evidence>
<evidence type="ECO:0000313" key="1">
    <source>
        <dbReference type="EMBL" id="TFK59689.1"/>
    </source>
</evidence>
<dbReference type="Proteomes" id="UP000308600">
    <property type="component" value="Unassembled WGS sequence"/>
</dbReference>
<protein>
    <submittedName>
        <fullName evidence="1">Uncharacterized protein</fullName>
    </submittedName>
</protein>
<reference evidence="1 2" key="1">
    <citation type="journal article" date="2019" name="Nat. Ecol. Evol.">
        <title>Megaphylogeny resolves global patterns of mushroom evolution.</title>
        <authorList>
            <person name="Varga T."/>
            <person name="Krizsan K."/>
            <person name="Foldi C."/>
            <person name="Dima B."/>
            <person name="Sanchez-Garcia M."/>
            <person name="Sanchez-Ramirez S."/>
            <person name="Szollosi G.J."/>
            <person name="Szarkandi J.G."/>
            <person name="Papp V."/>
            <person name="Albert L."/>
            <person name="Andreopoulos W."/>
            <person name="Angelini C."/>
            <person name="Antonin V."/>
            <person name="Barry K.W."/>
            <person name="Bougher N.L."/>
            <person name="Buchanan P."/>
            <person name="Buyck B."/>
            <person name="Bense V."/>
            <person name="Catcheside P."/>
            <person name="Chovatia M."/>
            <person name="Cooper J."/>
            <person name="Damon W."/>
            <person name="Desjardin D."/>
            <person name="Finy P."/>
            <person name="Geml J."/>
            <person name="Haridas S."/>
            <person name="Hughes K."/>
            <person name="Justo A."/>
            <person name="Karasinski D."/>
            <person name="Kautmanova I."/>
            <person name="Kiss B."/>
            <person name="Kocsube S."/>
            <person name="Kotiranta H."/>
            <person name="LaButti K.M."/>
            <person name="Lechner B.E."/>
            <person name="Liimatainen K."/>
            <person name="Lipzen A."/>
            <person name="Lukacs Z."/>
            <person name="Mihaltcheva S."/>
            <person name="Morgado L.N."/>
            <person name="Niskanen T."/>
            <person name="Noordeloos M.E."/>
            <person name="Ohm R.A."/>
            <person name="Ortiz-Santana B."/>
            <person name="Ovrebo C."/>
            <person name="Racz N."/>
            <person name="Riley R."/>
            <person name="Savchenko A."/>
            <person name="Shiryaev A."/>
            <person name="Soop K."/>
            <person name="Spirin V."/>
            <person name="Szebenyi C."/>
            <person name="Tomsovsky M."/>
            <person name="Tulloss R.E."/>
            <person name="Uehling J."/>
            <person name="Grigoriev I.V."/>
            <person name="Vagvolgyi C."/>
            <person name="Papp T."/>
            <person name="Martin F.M."/>
            <person name="Miettinen O."/>
            <person name="Hibbett D.S."/>
            <person name="Nagy L.G."/>
        </authorList>
    </citation>
    <scope>NUCLEOTIDE SEQUENCE [LARGE SCALE GENOMIC DNA]</scope>
    <source>
        <strain evidence="1 2">NL-1719</strain>
    </source>
</reference>
<proteinExistence type="predicted"/>
<name>A0ACD3A323_9AGAR</name>
<keyword evidence="2" id="KW-1185">Reference proteome</keyword>
<feature type="non-terminal residue" evidence="1">
    <location>
        <position position="1"/>
    </location>
</feature>
<sequence>SAHKLTKIDSPVSWRLVNKAKGDNQEIVFTIPGVIKAKALPPILFNPPTKCQFLQQNVTLTGLATSSFQQSKTALIGMHAVLSRQFPEGRVAFWNAAGPDIILSNRLFTNVLEAGELESVPFAENIDPKGILADMLGGSLIHTKENQVEYYQRYADLGRNYKYLPASPQIFRIGDLVEAQFSLVVYKMKGENYVLKPMLYSLALLDGQFADVSFITI</sequence>
<accession>A0ACD3A323</accession>
<organism evidence="1 2">
    <name type="scientific">Pluteus cervinus</name>
    <dbReference type="NCBI Taxonomy" id="181527"/>
    <lineage>
        <taxon>Eukaryota</taxon>
        <taxon>Fungi</taxon>
        <taxon>Dikarya</taxon>
        <taxon>Basidiomycota</taxon>
        <taxon>Agaricomycotina</taxon>
        <taxon>Agaricomycetes</taxon>
        <taxon>Agaricomycetidae</taxon>
        <taxon>Agaricales</taxon>
        <taxon>Pluteineae</taxon>
        <taxon>Pluteaceae</taxon>
        <taxon>Pluteus</taxon>
    </lineage>
</organism>
<dbReference type="EMBL" id="ML208916">
    <property type="protein sequence ID" value="TFK59689.1"/>
    <property type="molecule type" value="Genomic_DNA"/>
</dbReference>
<gene>
    <name evidence="1" type="ORF">BDN72DRAFT_780405</name>
</gene>